<evidence type="ECO:0000256" key="1">
    <source>
        <dbReference type="ARBA" id="ARBA00000189"/>
    </source>
</evidence>
<accession>A0ABD1M8Y7</accession>
<feature type="chain" id="PRO_5044533836" description="Peroxidase" evidence="15">
    <location>
        <begin position="23"/>
        <end position="334"/>
    </location>
</feature>
<feature type="signal peptide" evidence="15">
    <location>
        <begin position="1"/>
        <end position="22"/>
    </location>
</feature>
<feature type="disulfide bond" evidence="14">
    <location>
        <begin position="200"/>
        <end position="232"/>
    </location>
</feature>
<dbReference type="AlphaFoldDB" id="A0ABD1M8Y7"/>
<dbReference type="GO" id="GO:0006979">
    <property type="term" value="P:response to oxidative stress"/>
    <property type="evidence" value="ECO:0007669"/>
    <property type="project" value="UniProtKB-UniRule"/>
</dbReference>
<name>A0ABD1M8Y7_9FABA</name>
<keyword evidence="4 15" id="KW-0575">Peroxidase</keyword>
<gene>
    <name evidence="17" type="ORF">Fmac_019815</name>
</gene>
<feature type="binding site" evidence="12">
    <location>
        <position position="81"/>
    </location>
    <ligand>
        <name>Ca(2+)</name>
        <dbReference type="ChEBI" id="CHEBI:29108"/>
        <label>1</label>
    </ligand>
</feature>
<comment type="catalytic activity">
    <reaction evidence="1 15">
        <text>2 a phenolic donor + H2O2 = 2 a phenolic radical donor + 2 H2O</text>
        <dbReference type="Rhea" id="RHEA:56136"/>
        <dbReference type="ChEBI" id="CHEBI:15377"/>
        <dbReference type="ChEBI" id="CHEBI:16240"/>
        <dbReference type="ChEBI" id="CHEBI:139520"/>
        <dbReference type="ChEBI" id="CHEBI:139521"/>
        <dbReference type="EC" id="1.11.1.7"/>
    </reaction>
</comment>
<evidence type="ECO:0000256" key="13">
    <source>
        <dbReference type="PIRSR" id="PIRSR600823-4"/>
    </source>
</evidence>
<comment type="caution">
    <text evidence="17">The sequence shown here is derived from an EMBL/GenBank/DDBJ whole genome shotgun (WGS) entry which is preliminary data.</text>
</comment>
<keyword evidence="9 12" id="KW-0408">Iron</keyword>
<feature type="binding site" description="axial binding residue" evidence="12">
    <location>
        <position position="193"/>
    </location>
    <ligand>
        <name>heme b</name>
        <dbReference type="ChEBI" id="CHEBI:60344"/>
    </ligand>
    <ligandPart>
        <name>Fe</name>
        <dbReference type="ChEBI" id="CHEBI:18248"/>
    </ligandPart>
</feature>
<dbReference type="GO" id="GO:0140825">
    <property type="term" value="F:lactoperoxidase activity"/>
    <property type="evidence" value="ECO:0007669"/>
    <property type="project" value="UniProtKB-EC"/>
</dbReference>
<keyword evidence="15" id="KW-0964">Secreted</keyword>
<dbReference type="InterPro" id="IPR019793">
    <property type="entry name" value="Peroxidases_heam-ligand_BS"/>
</dbReference>
<evidence type="ECO:0000256" key="5">
    <source>
        <dbReference type="ARBA" id="ARBA00022617"/>
    </source>
</evidence>
<feature type="domain" description="Plant heme peroxidase family profile" evidence="16">
    <location>
        <begin position="28"/>
        <end position="329"/>
    </location>
</feature>
<comment type="similarity">
    <text evidence="2">Belongs to the peroxidase family. Ascorbate peroxidase subfamily.</text>
</comment>
<evidence type="ECO:0000256" key="4">
    <source>
        <dbReference type="ARBA" id="ARBA00022559"/>
    </source>
</evidence>
<evidence type="ECO:0000256" key="2">
    <source>
        <dbReference type="ARBA" id="ARBA00006873"/>
    </source>
</evidence>
<evidence type="ECO:0000259" key="16">
    <source>
        <dbReference type="PROSITE" id="PS50873"/>
    </source>
</evidence>
<evidence type="ECO:0000256" key="15">
    <source>
        <dbReference type="RuleBase" id="RU362060"/>
    </source>
</evidence>
<feature type="disulfide bond" evidence="14">
    <location>
        <begin position="73"/>
        <end position="78"/>
    </location>
</feature>
<dbReference type="InterPro" id="IPR002016">
    <property type="entry name" value="Haem_peroxidase"/>
</dbReference>
<keyword evidence="18" id="KW-1185">Reference proteome</keyword>
<dbReference type="PRINTS" id="PR00458">
    <property type="entry name" value="PEROXIDASE"/>
</dbReference>
<feature type="disulfide bond" evidence="14">
    <location>
        <begin position="40"/>
        <end position="117"/>
    </location>
</feature>
<organism evidence="17 18">
    <name type="scientific">Flemingia macrophylla</name>
    <dbReference type="NCBI Taxonomy" id="520843"/>
    <lineage>
        <taxon>Eukaryota</taxon>
        <taxon>Viridiplantae</taxon>
        <taxon>Streptophyta</taxon>
        <taxon>Embryophyta</taxon>
        <taxon>Tracheophyta</taxon>
        <taxon>Spermatophyta</taxon>
        <taxon>Magnoliopsida</taxon>
        <taxon>eudicotyledons</taxon>
        <taxon>Gunneridae</taxon>
        <taxon>Pentapetalae</taxon>
        <taxon>rosids</taxon>
        <taxon>fabids</taxon>
        <taxon>Fabales</taxon>
        <taxon>Fabaceae</taxon>
        <taxon>Papilionoideae</taxon>
        <taxon>50 kb inversion clade</taxon>
        <taxon>NPAAA clade</taxon>
        <taxon>indigoferoid/millettioid clade</taxon>
        <taxon>Phaseoleae</taxon>
        <taxon>Flemingia</taxon>
    </lineage>
</organism>
<feature type="site" description="Transition state stabilizer" evidence="13">
    <location>
        <position position="67"/>
    </location>
</feature>
<comment type="cofactor">
    <cofactor evidence="12 15">
        <name>Ca(2+)</name>
        <dbReference type="ChEBI" id="CHEBI:29108"/>
    </cofactor>
    <text evidence="12 15">Binds 2 calcium ions per subunit.</text>
</comment>
<feature type="disulfide bond" evidence="14">
    <location>
        <begin position="123"/>
        <end position="325"/>
    </location>
</feature>
<reference evidence="17 18" key="1">
    <citation type="submission" date="2024-08" db="EMBL/GenBank/DDBJ databases">
        <title>Insights into the chromosomal genome structure of Flemingia macrophylla.</title>
        <authorList>
            <person name="Ding Y."/>
            <person name="Zhao Y."/>
            <person name="Bi W."/>
            <person name="Wu M."/>
            <person name="Zhao G."/>
            <person name="Gong Y."/>
            <person name="Li W."/>
            <person name="Zhang P."/>
        </authorList>
    </citation>
    <scope>NUCLEOTIDE SEQUENCE [LARGE SCALE GENOMIC DNA]</scope>
    <source>
        <strain evidence="17">DYQJB</strain>
        <tissue evidence="17">Leaf</tissue>
    </source>
</reference>
<feature type="binding site" evidence="12">
    <location>
        <position position="91"/>
    </location>
    <ligand>
        <name>Ca(2+)</name>
        <dbReference type="ChEBI" id="CHEBI:29108"/>
        <label>1</label>
    </ligand>
</feature>
<dbReference type="PANTHER" id="PTHR31235">
    <property type="entry name" value="PEROXIDASE 25-RELATED"/>
    <property type="match status" value="1"/>
</dbReference>
<keyword evidence="12 15" id="KW-0106">Calcium</keyword>
<evidence type="ECO:0000313" key="18">
    <source>
        <dbReference type="Proteomes" id="UP001603857"/>
    </source>
</evidence>
<evidence type="ECO:0000256" key="6">
    <source>
        <dbReference type="ARBA" id="ARBA00022723"/>
    </source>
</evidence>
<evidence type="ECO:0000256" key="8">
    <source>
        <dbReference type="ARBA" id="ARBA00023002"/>
    </source>
</evidence>
<evidence type="ECO:0000256" key="3">
    <source>
        <dbReference type="ARBA" id="ARBA00012313"/>
    </source>
</evidence>
<dbReference type="SUPFAM" id="SSF48113">
    <property type="entry name" value="Heme-dependent peroxidases"/>
    <property type="match status" value="1"/>
</dbReference>
<evidence type="ECO:0000256" key="10">
    <source>
        <dbReference type="ARBA" id="ARBA00023157"/>
    </source>
</evidence>
<keyword evidence="6 12" id="KW-0479">Metal-binding</keyword>
<dbReference type="PROSITE" id="PS00435">
    <property type="entry name" value="PEROXIDASE_1"/>
    <property type="match status" value="1"/>
</dbReference>
<dbReference type="FunFam" id="1.10.420.10:FF:000007">
    <property type="entry name" value="Peroxidase"/>
    <property type="match status" value="1"/>
</dbReference>
<evidence type="ECO:0000256" key="14">
    <source>
        <dbReference type="PIRSR" id="PIRSR600823-5"/>
    </source>
</evidence>
<dbReference type="PRINTS" id="PR00461">
    <property type="entry name" value="PLPEROXIDASE"/>
</dbReference>
<dbReference type="GO" id="GO:0046872">
    <property type="term" value="F:metal ion binding"/>
    <property type="evidence" value="ECO:0007669"/>
    <property type="project" value="UniProtKB-UniRule"/>
</dbReference>
<dbReference type="EC" id="1.11.1.7" evidence="3 15"/>
<dbReference type="Gene3D" id="1.10.420.10">
    <property type="entry name" value="Peroxidase, domain 2"/>
    <property type="match status" value="1"/>
</dbReference>
<comment type="similarity">
    <text evidence="15">Belongs to the peroxidase family. Classical plant (class III) peroxidase subfamily.</text>
</comment>
<dbReference type="EMBL" id="JBGMDY010000006">
    <property type="protein sequence ID" value="KAL2332234.1"/>
    <property type="molecule type" value="Genomic_DNA"/>
</dbReference>
<evidence type="ECO:0000256" key="12">
    <source>
        <dbReference type="PIRSR" id="PIRSR600823-3"/>
    </source>
</evidence>
<dbReference type="InterPro" id="IPR010255">
    <property type="entry name" value="Haem_peroxidase_sf"/>
</dbReference>
<dbReference type="GO" id="GO:0005576">
    <property type="term" value="C:extracellular region"/>
    <property type="evidence" value="ECO:0007669"/>
    <property type="project" value="UniProtKB-SubCell"/>
</dbReference>
<dbReference type="CDD" id="cd00693">
    <property type="entry name" value="secretory_peroxidase"/>
    <property type="match status" value="1"/>
</dbReference>
<feature type="binding site" evidence="12">
    <location>
        <position position="72"/>
    </location>
    <ligand>
        <name>Ca(2+)</name>
        <dbReference type="ChEBI" id="CHEBI:29108"/>
        <label>1</label>
    </ligand>
</feature>
<comment type="function">
    <text evidence="15">Removal of H(2)O(2), oxidation of toxic reductants, biosynthesis and degradation of lignin, suberization, auxin catabolism, response to environmental stresses such as wounding, pathogen attack and oxidative stress.</text>
</comment>
<sequence>MGRIMCLALALVVSMCYGMADAAAVKPPLQWHYYKVTNTCHDAEVYVRHQVELLWKNDRSITPKLLRMVSADCFVTGCDGSILLDEGTNTEKKAPQNRGLGGFVAIDKIKSVLESRCPGVVSCADILHLATRDAVHLAGGPSYPVFTGRKDGMHSNAASVDIPSPSTSLKNILQYFQSKGLNELDAATLIGAHTMGRTHCSFIVDRLYDYNGSGKPDPSMDATLLETLRKVCPPRKKGQPDPLVYLNPESGSNYNFTQSFYRRILSHQAVLGVDQQLLYGANTKQITEEFSVGFEDFRRSFAASMYKMGNFEVLTGNQGEIRRNCRYTNKGNPN</sequence>
<dbReference type="Proteomes" id="UP001603857">
    <property type="component" value="Unassembled WGS sequence"/>
</dbReference>
<evidence type="ECO:0000256" key="9">
    <source>
        <dbReference type="ARBA" id="ARBA00023004"/>
    </source>
</evidence>
<keyword evidence="5 15" id="KW-0349">Heme</keyword>
<keyword evidence="15" id="KW-0376">Hydrogen peroxide</keyword>
<feature type="binding site" evidence="12">
    <location>
        <position position="194"/>
    </location>
    <ligand>
        <name>Ca(2+)</name>
        <dbReference type="ChEBI" id="CHEBI:29108"/>
        <label>2</label>
    </ligand>
</feature>
<dbReference type="GO" id="GO:0042744">
    <property type="term" value="P:hydrogen peroxide catabolic process"/>
    <property type="evidence" value="ECO:0007669"/>
    <property type="project" value="UniProtKB-KW"/>
</dbReference>
<evidence type="ECO:0000256" key="7">
    <source>
        <dbReference type="ARBA" id="ARBA00022729"/>
    </source>
</evidence>
<keyword evidence="10 14" id="KW-1015">Disulfide bond</keyword>
<proteinExistence type="inferred from homology"/>
<dbReference type="GO" id="GO:0020037">
    <property type="term" value="F:heme binding"/>
    <property type="evidence" value="ECO:0007669"/>
    <property type="project" value="UniProtKB-UniRule"/>
</dbReference>
<dbReference type="Pfam" id="PF00141">
    <property type="entry name" value="peroxidase"/>
    <property type="match status" value="1"/>
</dbReference>
<dbReference type="PROSITE" id="PS50873">
    <property type="entry name" value="PEROXIDASE_4"/>
    <property type="match status" value="1"/>
</dbReference>
<evidence type="ECO:0000313" key="17">
    <source>
        <dbReference type="EMBL" id="KAL2332234.1"/>
    </source>
</evidence>
<feature type="binding site" evidence="12">
    <location>
        <position position="77"/>
    </location>
    <ligand>
        <name>Ca(2+)</name>
        <dbReference type="ChEBI" id="CHEBI:29108"/>
        <label>1</label>
    </ligand>
</feature>
<dbReference type="InterPro" id="IPR033905">
    <property type="entry name" value="Secretory_peroxidase"/>
</dbReference>
<keyword evidence="8 15" id="KW-0560">Oxidoreductase</keyword>
<comment type="subcellular location">
    <subcellularLocation>
        <location evidence="15">Secreted</location>
    </subcellularLocation>
</comment>
<feature type="binding site" evidence="11">
    <location>
        <position position="163"/>
    </location>
    <ligand>
        <name>substrate</name>
    </ligand>
</feature>
<feature type="binding site" evidence="12">
    <location>
        <position position="79"/>
    </location>
    <ligand>
        <name>Ca(2+)</name>
        <dbReference type="ChEBI" id="CHEBI:29108"/>
        <label>1</label>
    </ligand>
</feature>
<keyword evidence="7 15" id="KW-0732">Signal</keyword>
<protein>
    <recommendedName>
        <fullName evidence="3 15">Peroxidase</fullName>
        <ecNumber evidence="3 15">1.11.1.7</ecNumber>
    </recommendedName>
</protein>
<dbReference type="Gene3D" id="1.10.520.10">
    <property type="match status" value="1"/>
</dbReference>
<evidence type="ECO:0000256" key="11">
    <source>
        <dbReference type="PIRSR" id="PIRSR600823-2"/>
    </source>
</evidence>
<dbReference type="InterPro" id="IPR000823">
    <property type="entry name" value="Peroxidase_pln"/>
</dbReference>
<feature type="binding site" evidence="12">
    <location>
        <position position="75"/>
    </location>
    <ligand>
        <name>Ca(2+)</name>
        <dbReference type="ChEBI" id="CHEBI:29108"/>
        <label>1</label>
    </ligand>
</feature>
<comment type="cofactor">
    <cofactor evidence="12 15">
        <name>heme b</name>
        <dbReference type="ChEBI" id="CHEBI:60344"/>
    </cofactor>
    <text evidence="12 15">Binds 1 heme b (iron(II)-protoporphyrin IX) group per subunit.</text>
</comment>